<dbReference type="Pfam" id="PF00271">
    <property type="entry name" value="Helicase_C"/>
    <property type="match status" value="1"/>
</dbReference>
<evidence type="ECO:0000256" key="12">
    <source>
        <dbReference type="SAM" id="MobiDB-lite"/>
    </source>
</evidence>
<comment type="similarity">
    <text evidence="10">Belongs to the DEAD box helicase family.</text>
</comment>
<dbReference type="GO" id="GO:0003723">
    <property type="term" value="F:RNA binding"/>
    <property type="evidence" value="ECO:0007669"/>
    <property type="project" value="UniProtKB-UniRule"/>
</dbReference>
<keyword evidence="17" id="KW-1185">Reference proteome</keyword>
<feature type="short sequence motif" description="Q motif" evidence="9">
    <location>
        <begin position="33"/>
        <end position="61"/>
    </location>
</feature>
<evidence type="ECO:0000259" key="13">
    <source>
        <dbReference type="PROSITE" id="PS51192"/>
    </source>
</evidence>
<dbReference type="AlphaFoldDB" id="A0A075AYW9"/>
<dbReference type="SMART" id="SM00487">
    <property type="entry name" value="DEXDc"/>
    <property type="match status" value="1"/>
</dbReference>
<feature type="domain" description="Helicase ATP-binding" evidence="13">
    <location>
        <begin position="64"/>
        <end position="238"/>
    </location>
</feature>
<evidence type="ECO:0000256" key="3">
    <source>
        <dbReference type="ARBA" id="ARBA00022552"/>
    </source>
</evidence>
<keyword evidence="4 10" id="KW-0547">Nucleotide-binding</keyword>
<dbReference type="InterPro" id="IPR011545">
    <property type="entry name" value="DEAD/DEAH_box_helicase_dom"/>
</dbReference>
<comment type="function">
    <text evidence="11">RNA helicase.</text>
</comment>
<dbReference type="PROSITE" id="PS00039">
    <property type="entry name" value="DEAD_ATP_HELICASE"/>
    <property type="match status" value="1"/>
</dbReference>
<dbReference type="InterPro" id="IPR014014">
    <property type="entry name" value="RNA_helicase_DEAD_Q_motif"/>
</dbReference>
<dbReference type="EC" id="3.6.4.13" evidence="11"/>
<feature type="domain" description="Helicase C-terminal" evidence="14">
    <location>
        <begin position="264"/>
        <end position="413"/>
    </location>
</feature>
<evidence type="ECO:0000256" key="6">
    <source>
        <dbReference type="ARBA" id="ARBA00022806"/>
    </source>
</evidence>
<evidence type="ECO:0000256" key="5">
    <source>
        <dbReference type="ARBA" id="ARBA00022801"/>
    </source>
</evidence>
<dbReference type="SMART" id="SM01178">
    <property type="entry name" value="DUF4217"/>
    <property type="match status" value="1"/>
</dbReference>
<keyword evidence="5 10" id="KW-0378">Hydrolase</keyword>
<feature type="region of interest" description="Disordered" evidence="12">
    <location>
        <begin position="1"/>
        <end position="22"/>
    </location>
</feature>
<dbReference type="InterPro" id="IPR025313">
    <property type="entry name" value="SPB4-like_CTE"/>
</dbReference>
<dbReference type="InterPro" id="IPR000629">
    <property type="entry name" value="RNA-helicase_DEAD-box_CS"/>
</dbReference>
<feature type="region of interest" description="Disordered" evidence="12">
    <location>
        <begin position="632"/>
        <end position="710"/>
    </location>
</feature>
<organism evidence="16 17">
    <name type="scientific">Rozella allomycis (strain CSF55)</name>
    <dbReference type="NCBI Taxonomy" id="988480"/>
    <lineage>
        <taxon>Eukaryota</taxon>
        <taxon>Fungi</taxon>
        <taxon>Fungi incertae sedis</taxon>
        <taxon>Cryptomycota</taxon>
        <taxon>Cryptomycota incertae sedis</taxon>
        <taxon>Rozella</taxon>
    </lineage>
</organism>
<evidence type="ECO:0000256" key="8">
    <source>
        <dbReference type="ARBA" id="ARBA00022884"/>
    </source>
</evidence>
<evidence type="ECO:0000256" key="4">
    <source>
        <dbReference type="ARBA" id="ARBA00022741"/>
    </source>
</evidence>
<dbReference type="InterPro" id="IPR014001">
    <property type="entry name" value="Helicase_ATP-bd"/>
</dbReference>
<protein>
    <recommendedName>
        <fullName evidence="11">ATP-dependent RNA helicase</fullName>
        <ecNumber evidence="11">3.6.4.13</ecNumber>
    </recommendedName>
</protein>
<evidence type="ECO:0000256" key="9">
    <source>
        <dbReference type="PROSITE-ProRule" id="PRU00552"/>
    </source>
</evidence>
<dbReference type="Pfam" id="PF13959">
    <property type="entry name" value="CTE_SPB4"/>
    <property type="match status" value="1"/>
</dbReference>
<evidence type="ECO:0000256" key="1">
    <source>
        <dbReference type="ARBA" id="ARBA00004604"/>
    </source>
</evidence>
<dbReference type="PROSITE" id="PS51195">
    <property type="entry name" value="Q_MOTIF"/>
    <property type="match status" value="1"/>
</dbReference>
<dbReference type="HOGENOM" id="CLU_003041_26_1_1"/>
<dbReference type="Proteomes" id="UP000030755">
    <property type="component" value="Unassembled WGS sequence"/>
</dbReference>
<dbReference type="EMBL" id="KE561045">
    <property type="protein sequence ID" value="EPZ33744.1"/>
    <property type="molecule type" value="Genomic_DNA"/>
</dbReference>
<evidence type="ECO:0000256" key="2">
    <source>
        <dbReference type="ARBA" id="ARBA00022517"/>
    </source>
</evidence>
<evidence type="ECO:0000313" key="16">
    <source>
        <dbReference type="EMBL" id="EPZ33744.1"/>
    </source>
</evidence>
<feature type="compositionally biased region" description="Basic and acidic residues" evidence="12">
    <location>
        <begin position="632"/>
        <end position="654"/>
    </location>
</feature>
<keyword evidence="6 10" id="KW-0347">Helicase</keyword>
<dbReference type="InterPro" id="IPR001650">
    <property type="entry name" value="Helicase_C-like"/>
</dbReference>
<evidence type="ECO:0000256" key="7">
    <source>
        <dbReference type="ARBA" id="ARBA00022840"/>
    </source>
</evidence>
<evidence type="ECO:0000259" key="14">
    <source>
        <dbReference type="PROSITE" id="PS51194"/>
    </source>
</evidence>
<dbReference type="PROSITE" id="PS51192">
    <property type="entry name" value="HELICASE_ATP_BIND_1"/>
    <property type="match status" value="1"/>
</dbReference>
<dbReference type="Pfam" id="PF00270">
    <property type="entry name" value="DEAD"/>
    <property type="match status" value="1"/>
</dbReference>
<comment type="domain">
    <text evidence="11">The Q motif is unique to and characteristic of the DEAD box family of RNA helicases and controls ATP binding and hydrolysis.</text>
</comment>
<dbReference type="GO" id="GO:0003724">
    <property type="term" value="F:RNA helicase activity"/>
    <property type="evidence" value="ECO:0007669"/>
    <property type="project" value="UniProtKB-EC"/>
</dbReference>
<reference evidence="16 17" key="1">
    <citation type="journal article" date="2013" name="Curr. Biol.">
        <title>Shared signatures of parasitism and phylogenomics unite Cryptomycota and microsporidia.</title>
        <authorList>
            <person name="James T.Y."/>
            <person name="Pelin A."/>
            <person name="Bonen L."/>
            <person name="Ahrendt S."/>
            <person name="Sain D."/>
            <person name="Corradi N."/>
            <person name="Stajich J.E."/>
        </authorList>
    </citation>
    <scope>NUCLEOTIDE SEQUENCE [LARGE SCALE GENOMIC DNA]</scope>
    <source>
        <strain evidence="16 17">CSF55</strain>
    </source>
</reference>
<dbReference type="GO" id="GO:0006364">
    <property type="term" value="P:rRNA processing"/>
    <property type="evidence" value="ECO:0007669"/>
    <property type="project" value="UniProtKB-KW"/>
</dbReference>
<feature type="compositionally biased region" description="Basic and acidic residues" evidence="12">
    <location>
        <begin position="7"/>
        <end position="22"/>
    </location>
</feature>
<feature type="domain" description="DEAD-box RNA helicase Q" evidence="15">
    <location>
        <begin position="33"/>
        <end position="61"/>
    </location>
</feature>
<dbReference type="PANTHER" id="PTHR24031">
    <property type="entry name" value="RNA HELICASE"/>
    <property type="match status" value="1"/>
</dbReference>
<keyword evidence="7 10" id="KW-0067">ATP-binding</keyword>
<sequence length="728" mass="83832">MKKKQKQQRDAELNEINQLKEKTKAPGEFQNASLFSDLPLSNRTKMGLKKAGYKKMTEIQQQSLPLSLCSRDILGAAKTGSGKTLAFIIPVVEKLYKECWTPLDGLGALLISPTRELAIQIFEVLKKVGEFHGFSAGLVIGGKSLEEEKKRIFRMNILVATPGRLLQHLDQTVGFDVSHVQILVLDEADRCLDMGFSKTLNAILGHLPTERQTLLFSATQTKSVKDLARLSLKKPEYVSVHEKSQYATPNKLQQHYMVSELPQKLDLLFSFIKTHLHCKALVFISSCKQVRFIHETFCRLQPGVPLLCLHGKQKQSKRMDIYYDFCEKKHAFLFATDIAARGLDFASVDWVIQLDCPEDVETYIHRVGRTARYQSQGKSLLMLNPSEEPGMIKILENKNIPIKKLLVNAKKTMSISKQLAAFCTQDPELKYLGQKAFVSYVRSIYLQSNKEVFSIDNLPLDDYAASLGLPGTPKIKFVTTNKKNECRDLINQEPKKEDQPKTRVDKMFQRRNLDVLSEHYNKLRQNEEENDDDIFTLKRVDHSIEEVKIPNNEPLEMSRRDILKTKKKHLLKKEKNNLHVVFDEDGQETNLLALENEKEFINQRPMEERILERLDEAQNEMSIKDIEDKEIAKQKRREKKWEKKQKEKKKRGEDVQVAVQLNNNQDSYNDDEASEDDDEAEEISQGDKDEDISSNEDVSDDEQNTLKRKLVDDEELAMSLIQSKRQKY</sequence>
<keyword evidence="2" id="KW-0690">Ribosome biogenesis</keyword>
<dbReference type="OrthoDB" id="10259640at2759"/>
<name>A0A075AYW9_ROZAC</name>
<comment type="catalytic activity">
    <reaction evidence="11">
        <text>ATP + H2O = ADP + phosphate + H(+)</text>
        <dbReference type="Rhea" id="RHEA:13065"/>
        <dbReference type="ChEBI" id="CHEBI:15377"/>
        <dbReference type="ChEBI" id="CHEBI:15378"/>
        <dbReference type="ChEBI" id="CHEBI:30616"/>
        <dbReference type="ChEBI" id="CHEBI:43474"/>
        <dbReference type="ChEBI" id="CHEBI:456216"/>
        <dbReference type="EC" id="3.6.4.13"/>
    </reaction>
</comment>
<dbReference type="CDD" id="cd17941">
    <property type="entry name" value="DEADc_DDX10"/>
    <property type="match status" value="1"/>
</dbReference>
<dbReference type="GO" id="GO:0005524">
    <property type="term" value="F:ATP binding"/>
    <property type="evidence" value="ECO:0007669"/>
    <property type="project" value="UniProtKB-UniRule"/>
</dbReference>
<dbReference type="OMA" id="NAHQLYE"/>
<accession>A0A075AYW9</accession>
<dbReference type="PROSITE" id="PS51194">
    <property type="entry name" value="HELICASE_CTER"/>
    <property type="match status" value="1"/>
</dbReference>
<evidence type="ECO:0000256" key="11">
    <source>
        <dbReference type="RuleBase" id="RU365068"/>
    </source>
</evidence>
<dbReference type="SMART" id="SM00490">
    <property type="entry name" value="HELICc"/>
    <property type="match status" value="1"/>
</dbReference>
<dbReference type="SUPFAM" id="SSF52540">
    <property type="entry name" value="P-loop containing nucleoside triphosphate hydrolases"/>
    <property type="match status" value="1"/>
</dbReference>
<gene>
    <name evidence="16" type="ORF">O9G_002382</name>
</gene>
<keyword evidence="8 11" id="KW-0694">RNA-binding</keyword>
<evidence type="ECO:0000259" key="15">
    <source>
        <dbReference type="PROSITE" id="PS51195"/>
    </source>
</evidence>
<evidence type="ECO:0000313" key="17">
    <source>
        <dbReference type="Proteomes" id="UP000030755"/>
    </source>
</evidence>
<dbReference type="GO" id="GO:0042802">
    <property type="term" value="F:identical protein binding"/>
    <property type="evidence" value="ECO:0007669"/>
    <property type="project" value="EnsemblFungi"/>
</dbReference>
<dbReference type="CDD" id="cd18787">
    <property type="entry name" value="SF2_C_DEAD"/>
    <property type="match status" value="1"/>
</dbReference>
<dbReference type="GO" id="GO:0032040">
    <property type="term" value="C:small-subunit processome"/>
    <property type="evidence" value="ECO:0007669"/>
    <property type="project" value="EnsemblFungi"/>
</dbReference>
<dbReference type="STRING" id="988480.A0A075AYW9"/>
<proteinExistence type="inferred from homology"/>
<keyword evidence="3" id="KW-0698">rRNA processing</keyword>
<dbReference type="Gene3D" id="3.40.50.300">
    <property type="entry name" value="P-loop containing nucleotide triphosphate hydrolases"/>
    <property type="match status" value="2"/>
</dbReference>
<feature type="compositionally biased region" description="Acidic residues" evidence="12">
    <location>
        <begin position="668"/>
        <end position="703"/>
    </location>
</feature>
<dbReference type="GO" id="GO:0016887">
    <property type="term" value="F:ATP hydrolysis activity"/>
    <property type="evidence" value="ECO:0007669"/>
    <property type="project" value="RHEA"/>
</dbReference>
<dbReference type="InterPro" id="IPR027417">
    <property type="entry name" value="P-loop_NTPase"/>
</dbReference>
<evidence type="ECO:0000256" key="10">
    <source>
        <dbReference type="RuleBase" id="RU000492"/>
    </source>
</evidence>
<comment type="subcellular location">
    <subcellularLocation>
        <location evidence="1">Nucleus</location>
        <location evidence="1">Nucleolus</location>
    </subcellularLocation>
</comment>